<dbReference type="CDD" id="cd09993">
    <property type="entry name" value="HDAC_classIV"/>
    <property type="match status" value="1"/>
</dbReference>
<dbReference type="InterPro" id="IPR000286">
    <property type="entry name" value="HDACs"/>
</dbReference>
<dbReference type="PANTHER" id="PTHR10625">
    <property type="entry name" value="HISTONE DEACETYLASE HDAC1-RELATED"/>
    <property type="match status" value="1"/>
</dbReference>
<dbReference type="InterPro" id="IPR037138">
    <property type="entry name" value="His_deacetylse_dom_sf"/>
</dbReference>
<reference evidence="4 5" key="1">
    <citation type="submission" date="2023-01" db="EMBL/GenBank/DDBJ databases">
        <title>Novel diversity within Roseofilum (Cyanobacteria; Desertifilaceae) from marine benthic mats with descriptions of four novel species.</title>
        <authorList>
            <person name="Wang Y."/>
            <person name="Berthold D.E."/>
            <person name="Hu J."/>
            <person name="Lefler F.W."/>
            <person name="Laughinghouse H.D. IV."/>
        </authorList>
    </citation>
    <scope>NUCLEOTIDE SEQUENCE [LARGE SCALE GENOMIC DNA]</scope>
    <source>
        <strain evidence="4 5">BLCC-M143</strain>
    </source>
</reference>
<dbReference type="PRINTS" id="PR01270">
    <property type="entry name" value="HDASUPER"/>
</dbReference>
<organism evidence="4 5">
    <name type="scientific">Roseofilum casamattae BLCC-M143</name>
    <dbReference type="NCBI Taxonomy" id="3022442"/>
    <lineage>
        <taxon>Bacteria</taxon>
        <taxon>Bacillati</taxon>
        <taxon>Cyanobacteriota</taxon>
        <taxon>Cyanophyceae</taxon>
        <taxon>Desertifilales</taxon>
        <taxon>Desertifilaceae</taxon>
        <taxon>Roseofilum</taxon>
        <taxon>Roseofilum casamattae</taxon>
    </lineage>
</organism>
<comment type="caution">
    <text evidence="4">The sequence shown here is derived from an EMBL/GenBank/DDBJ whole genome shotgun (WGS) entry which is preliminary data.</text>
</comment>
<feature type="domain" description="Histone deacetylase" evidence="3">
    <location>
        <begin position="28"/>
        <end position="311"/>
    </location>
</feature>
<dbReference type="PANTHER" id="PTHR10625:SF23">
    <property type="entry name" value="HISTONE DEACETYLASE 11"/>
    <property type="match status" value="1"/>
</dbReference>
<dbReference type="InterPro" id="IPR023696">
    <property type="entry name" value="Ureohydrolase_dom_sf"/>
</dbReference>
<protein>
    <submittedName>
        <fullName evidence="4">Histone deacetylase</fullName>
    </submittedName>
</protein>
<name>A0ABT7C033_9CYAN</name>
<dbReference type="Pfam" id="PF00850">
    <property type="entry name" value="Hist_deacetyl"/>
    <property type="match status" value="1"/>
</dbReference>
<evidence type="ECO:0000259" key="3">
    <source>
        <dbReference type="Pfam" id="PF00850"/>
    </source>
</evidence>
<evidence type="ECO:0000313" key="5">
    <source>
        <dbReference type="Proteomes" id="UP001232992"/>
    </source>
</evidence>
<keyword evidence="2" id="KW-0378">Hydrolase</keyword>
<dbReference type="Gene3D" id="3.40.800.20">
    <property type="entry name" value="Histone deacetylase domain"/>
    <property type="match status" value="1"/>
</dbReference>
<accession>A0ABT7C033</accession>
<dbReference type="RefSeq" id="WP_283759464.1">
    <property type="nucleotide sequence ID" value="NZ_JAQOSQ010000020.1"/>
</dbReference>
<evidence type="ECO:0000256" key="2">
    <source>
        <dbReference type="ARBA" id="ARBA00022801"/>
    </source>
</evidence>
<gene>
    <name evidence="4" type="ORF">PMH09_16595</name>
</gene>
<dbReference type="Proteomes" id="UP001232992">
    <property type="component" value="Unassembled WGS sequence"/>
</dbReference>
<dbReference type="EMBL" id="JAQOSQ010000020">
    <property type="protein sequence ID" value="MDJ1184809.1"/>
    <property type="molecule type" value="Genomic_DNA"/>
</dbReference>
<sequence length="323" mass="36555">MLSDRNYQPKLIFSPNYDLKFLGLENLHPFDGCKYSKAWKELKNRFGSKIDSLSISPSREASIDELSLVHDRNYLLNSLRSSTYLAQALELSPLKLLPYQLIDRSILKPMRLATMGTITAAKYALENGLAVNLSGGYHHASQDAGEGFCLYSDIGIAIRKLIQDKLIGEGNNVLIIDLDAHQGNGLERIFYDDPNIYILDMYNQNIYPQDRVAQKRINYDIPLPSRTEDNFYLNTLQEHLVRAIAEINTPKIAFYNAGTDIYCNDPLGNLSISEQGILERDRLIFKMLSDANIPCVMVLSGGYIHESYKLISNSISLIIEEFC</sequence>
<proteinExistence type="inferred from homology"/>
<evidence type="ECO:0000256" key="1">
    <source>
        <dbReference type="ARBA" id="ARBA00005947"/>
    </source>
</evidence>
<dbReference type="SUPFAM" id="SSF52768">
    <property type="entry name" value="Arginase/deacetylase"/>
    <property type="match status" value="1"/>
</dbReference>
<dbReference type="InterPro" id="IPR044150">
    <property type="entry name" value="HDAC_classIV"/>
</dbReference>
<keyword evidence="5" id="KW-1185">Reference proteome</keyword>
<comment type="similarity">
    <text evidence="1">Belongs to the histone deacetylase family.</text>
</comment>
<dbReference type="InterPro" id="IPR023801">
    <property type="entry name" value="His_deacetylse_dom"/>
</dbReference>
<evidence type="ECO:0000313" key="4">
    <source>
        <dbReference type="EMBL" id="MDJ1184809.1"/>
    </source>
</evidence>